<keyword evidence="12" id="KW-1185">Reference proteome</keyword>
<dbReference type="EC" id="2.7.4.6" evidence="7"/>
<reference evidence="11 12" key="1">
    <citation type="submission" date="2018-05" db="EMBL/GenBank/DDBJ databases">
        <title>Genomic Encyclopedia of Type Strains, Phase IV (KMG-IV): sequencing the most valuable type-strain genomes for metagenomic binning, comparative biology and taxonomic classification.</title>
        <authorList>
            <person name="Goeker M."/>
        </authorList>
    </citation>
    <scope>NUCLEOTIDE SEQUENCE [LARGE SCALE GENOMIC DNA]</scope>
    <source>
        <strain evidence="11 12">DSM 28579</strain>
    </source>
</reference>
<dbReference type="Gene3D" id="3.30.70.141">
    <property type="entry name" value="Nucleoside diphosphate kinase-like domain"/>
    <property type="match status" value="1"/>
</dbReference>
<feature type="binding site" evidence="7 8">
    <location>
        <position position="11"/>
    </location>
    <ligand>
        <name>ATP</name>
        <dbReference type="ChEBI" id="CHEBI:30616"/>
    </ligand>
</feature>
<sequence>MRTNRTFTMIKPDAVKNGYTGEILDKIIKAGYKVIALKYTKLTKQEAEGFYAVHSDKPFFEELTNFMSSGPIYAAILEKEDAIKSFRAFIGATNPVDAAEGSIRKLYATSLGENAIHGSDSDENALIEGSYFFSKLEEVE</sequence>
<evidence type="ECO:0000256" key="9">
    <source>
        <dbReference type="RuleBase" id="RU004011"/>
    </source>
</evidence>
<dbReference type="GO" id="GO:0006241">
    <property type="term" value="P:CTP biosynthetic process"/>
    <property type="evidence" value="ECO:0007669"/>
    <property type="project" value="UniProtKB-UniRule"/>
</dbReference>
<keyword evidence="6 7" id="KW-0067">ATP-binding</keyword>
<dbReference type="GO" id="GO:0006183">
    <property type="term" value="P:GTP biosynthetic process"/>
    <property type="evidence" value="ECO:0007669"/>
    <property type="project" value="UniProtKB-UniRule"/>
</dbReference>
<name>A0A7L4UNI7_BALHA</name>
<evidence type="ECO:0000313" key="11">
    <source>
        <dbReference type="EMBL" id="PVX49898.1"/>
    </source>
</evidence>
<feature type="binding site" evidence="7 8">
    <location>
        <position position="59"/>
    </location>
    <ligand>
        <name>ATP</name>
        <dbReference type="ChEBI" id="CHEBI:30616"/>
    </ligand>
</feature>
<comment type="catalytic activity">
    <reaction evidence="7">
        <text>a ribonucleoside 5'-diphosphate + ATP = a ribonucleoside 5'-triphosphate + ADP</text>
        <dbReference type="Rhea" id="RHEA:18113"/>
        <dbReference type="ChEBI" id="CHEBI:30616"/>
        <dbReference type="ChEBI" id="CHEBI:57930"/>
        <dbReference type="ChEBI" id="CHEBI:61557"/>
        <dbReference type="ChEBI" id="CHEBI:456216"/>
        <dbReference type="EC" id="2.7.4.6"/>
    </reaction>
</comment>
<dbReference type="InterPro" id="IPR034907">
    <property type="entry name" value="NDK-like_dom"/>
</dbReference>
<dbReference type="SMART" id="SM00562">
    <property type="entry name" value="NDK"/>
    <property type="match status" value="1"/>
</dbReference>
<dbReference type="OrthoDB" id="9801161at2"/>
<dbReference type="NCBIfam" id="NF011116">
    <property type="entry name" value="PRK14545.1"/>
    <property type="match status" value="1"/>
</dbReference>
<comment type="subcellular location">
    <subcellularLocation>
        <location evidence="7">Cytoplasm</location>
    </subcellularLocation>
</comment>
<dbReference type="GO" id="GO:0046872">
    <property type="term" value="F:metal ion binding"/>
    <property type="evidence" value="ECO:0007669"/>
    <property type="project" value="UniProtKB-KW"/>
</dbReference>
<evidence type="ECO:0000256" key="5">
    <source>
        <dbReference type="ARBA" id="ARBA00022777"/>
    </source>
</evidence>
<evidence type="ECO:0000256" key="8">
    <source>
        <dbReference type="PROSITE-ProRule" id="PRU00706"/>
    </source>
</evidence>
<dbReference type="PRINTS" id="PR01243">
    <property type="entry name" value="NUCDPKINASE"/>
</dbReference>
<feature type="binding site" evidence="7 8">
    <location>
        <position position="87"/>
    </location>
    <ligand>
        <name>ATP</name>
        <dbReference type="ChEBI" id="CHEBI:30616"/>
    </ligand>
</feature>
<evidence type="ECO:0000256" key="2">
    <source>
        <dbReference type="ARBA" id="ARBA00022553"/>
    </source>
</evidence>
<dbReference type="PANTHER" id="PTHR46161:SF3">
    <property type="entry name" value="NUCLEOSIDE DIPHOSPHATE KINASE DDB_G0292928-RELATED"/>
    <property type="match status" value="1"/>
</dbReference>
<dbReference type="PROSITE" id="PS51374">
    <property type="entry name" value="NDPK_LIKE"/>
    <property type="match status" value="1"/>
</dbReference>
<keyword evidence="4 7" id="KW-0547">Nucleotide-binding</keyword>
<dbReference type="Proteomes" id="UP000251835">
    <property type="component" value="Unassembled WGS sequence"/>
</dbReference>
<feature type="binding site" evidence="7 8">
    <location>
        <position position="104"/>
    </location>
    <ligand>
        <name>ATP</name>
        <dbReference type="ChEBI" id="CHEBI:30616"/>
    </ligand>
</feature>
<dbReference type="InterPro" id="IPR036850">
    <property type="entry name" value="NDK-like_dom_sf"/>
</dbReference>
<keyword evidence="7" id="KW-0479">Metal-binding</keyword>
<dbReference type="RefSeq" id="WP_116496757.1">
    <property type="nucleotide sequence ID" value="NZ_QENZ01000005.1"/>
</dbReference>
<feature type="domain" description="Nucleoside diphosphate kinase-like" evidence="10">
    <location>
        <begin position="3"/>
        <end position="140"/>
    </location>
</feature>
<dbReference type="GO" id="GO:0006228">
    <property type="term" value="P:UTP biosynthetic process"/>
    <property type="evidence" value="ECO:0007669"/>
    <property type="project" value="UniProtKB-UniRule"/>
</dbReference>
<dbReference type="SUPFAM" id="SSF54919">
    <property type="entry name" value="Nucleoside diphosphate kinase, NDK"/>
    <property type="match status" value="1"/>
</dbReference>
<accession>A0A7L4UNI7</accession>
<comment type="cofactor">
    <cofactor evidence="7">
        <name>Mg(2+)</name>
        <dbReference type="ChEBI" id="CHEBI:18420"/>
    </cofactor>
</comment>
<keyword evidence="3 7" id="KW-0808">Transferase</keyword>
<comment type="caution">
    <text evidence="11">The sequence shown here is derived from an EMBL/GenBank/DDBJ whole genome shotgun (WGS) entry which is preliminary data.</text>
</comment>
<evidence type="ECO:0000256" key="1">
    <source>
        <dbReference type="ARBA" id="ARBA00008142"/>
    </source>
</evidence>
<dbReference type="GO" id="GO:0004550">
    <property type="term" value="F:nucleoside diphosphate kinase activity"/>
    <property type="evidence" value="ECO:0007669"/>
    <property type="project" value="UniProtKB-UniRule"/>
</dbReference>
<keyword evidence="7" id="KW-0460">Magnesium</keyword>
<comment type="subunit">
    <text evidence="7">Homotetramer.</text>
</comment>
<dbReference type="HAMAP" id="MF_00451">
    <property type="entry name" value="NDP_kinase"/>
    <property type="match status" value="1"/>
</dbReference>
<comment type="catalytic activity">
    <reaction evidence="7">
        <text>a 2'-deoxyribonucleoside 5'-diphosphate + ATP = a 2'-deoxyribonucleoside 5'-triphosphate + ADP</text>
        <dbReference type="Rhea" id="RHEA:44640"/>
        <dbReference type="ChEBI" id="CHEBI:30616"/>
        <dbReference type="ChEBI" id="CHEBI:61560"/>
        <dbReference type="ChEBI" id="CHEBI:73316"/>
        <dbReference type="ChEBI" id="CHEBI:456216"/>
        <dbReference type="EC" id="2.7.4.6"/>
    </reaction>
</comment>
<dbReference type="NCBIfam" id="NF001908">
    <property type="entry name" value="PRK00668.1"/>
    <property type="match status" value="1"/>
</dbReference>
<evidence type="ECO:0000256" key="6">
    <source>
        <dbReference type="ARBA" id="ARBA00022840"/>
    </source>
</evidence>
<comment type="function">
    <text evidence="7">Major role in the synthesis of nucleoside triphosphates other than ATP. The ATP gamma phosphate is transferred to the NDP beta phosphate via a ping-pong mechanism, using a phosphorylated active-site intermediate.</text>
</comment>
<dbReference type="CDD" id="cd04413">
    <property type="entry name" value="NDPk_I"/>
    <property type="match status" value="1"/>
</dbReference>
<protein>
    <recommendedName>
        <fullName evidence="7">Nucleoside diphosphate kinase</fullName>
        <shortName evidence="7">NDK</shortName>
        <shortName evidence="7">NDP kinase</shortName>
        <ecNumber evidence="7">2.7.4.6</ecNumber>
    </recommendedName>
    <alternativeName>
        <fullName evidence="7">Nucleoside-2-P kinase</fullName>
    </alternativeName>
</protein>
<dbReference type="InterPro" id="IPR001564">
    <property type="entry name" value="Nucleoside_diP_kinase"/>
</dbReference>
<evidence type="ECO:0000256" key="7">
    <source>
        <dbReference type="HAMAP-Rule" id="MF_00451"/>
    </source>
</evidence>
<organism evidence="11 12">
    <name type="scientific">Balneicella halophila</name>
    <dbReference type="NCBI Taxonomy" id="1537566"/>
    <lineage>
        <taxon>Bacteria</taxon>
        <taxon>Pseudomonadati</taxon>
        <taxon>Bacteroidota</taxon>
        <taxon>Bacteroidia</taxon>
        <taxon>Bacteroidales</taxon>
        <taxon>Balneicellaceae</taxon>
        <taxon>Balneicella</taxon>
    </lineage>
</organism>
<evidence type="ECO:0000259" key="10">
    <source>
        <dbReference type="SMART" id="SM00562"/>
    </source>
</evidence>
<dbReference type="Pfam" id="PF00334">
    <property type="entry name" value="NDK"/>
    <property type="match status" value="1"/>
</dbReference>
<dbReference type="EMBL" id="QENZ01000005">
    <property type="protein sequence ID" value="PVX49898.1"/>
    <property type="molecule type" value="Genomic_DNA"/>
</dbReference>
<keyword evidence="5 7" id="KW-0418">Kinase</keyword>
<evidence type="ECO:0000256" key="3">
    <source>
        <dbReference type="ARBA" id="ARBA00022679"/>
    </source>
</evidence>
<keyword evidence="7" id="KW-0546">Nucleotide metabolism</keyword>
<gene>
    <name evidence="7" type="primary">ndk</name>
    <name evidence="11" type="ORF">C7377_1536</name>
</gene>
<evidence type="ECO:0000256" key="4">
    <source>
        <dbReference type="ARBA" id="ARBA00022741"/>
    </source>
</evidence>
<dbReference type="GO" id="GO:0005737">
    <property type="term" value="C:cytoplasm"/>
    <property type="evidence" value="ECO:0007669"/>
    <property type="project" value="UniProtKB-SubCell"/>
</dbReference>
<feature type="binding site" evidence="7 8">
    <location>
        <position position="93"/>
    </location>
    <ligand>
        <name>ATP</name>
        <dbReference type="ChEBI" id="CHEBI:30616"/>
    </ligand>
</feature>
<feature type="active site" description="Pros-phosphohistidine intermediate" evidence="7 8">
    <location>
        <position position="117"/>
    </location>
</feature>
<feature type="binding site" evidence="7 8">
    <location>
        <position position="114"/>
    </location>
    <ligand>
        <name>ATP</name>
        <dbReference type="ChEBI" id="CHEBI:30616"/>
    </ligand>
</feature>
<dbReference type="PANTHER" id="PTHR46161">
    <property type="entry name" value="NUCLEOSIDE DIPHOSPHATE KINASE"/>
    <property type="match status" value="1"/>
</dbReference>
<proteinExistence type="inferred from homology"/>
<keyword evidence="7" id="KW-0963">Cytoplasm</keyword>
<comment type="similarity">
    <text evidence="1 7 8 9">Belongs to the NDK family.</text>
</comment>
<keyword evidence="2 7" id="KW-0597">Phosphoprotein</keyword>
<dbReference type="GO" id="GO:0005524">
    <property type="term" value="F:ATP binding"/>
    <property type="evidence" value="ECO:0007669"/>
    <property type="project" value="UniProtKB-UniRule"/>
</dbReference>
<dbReference type="AlphaFoldDB" id="A0A7L4UNI7"/>
<evidence type="ECO:0000313" key="12">
    <source>
        <dbReference type="Proteomes" id="UP000251835"/>
    </source>
</evidence>